<dbReference type="SUPFAM" id="SSF52540">
    <property type="entry name" value="P-loop containing nucleoside triphosphate hydrolases"/>
    <property type="match status" value="1"/>
</dbReference>
<sequence length="959" mass="110080">MTDLQTELQNSALAGLVDKERYISQDEYLPKLLFNTAEDHVKTHLDEELMTCQHFTFAVAFITEAVLTMLKPKLADLALKGVTGRILTSNYLGFNKPKVFKELFKIPNLEVRILKQSDSFHAKGYIFDKGDYQSMIIGSSNLTETALIRNYEWNLRITSYENAALTAQVINEVQQQWQRAEVLTPDWIANYEADYQTIVVNRQKNEPAAIVAEESAHYSTITPNHMQKEALKSLNFLRHEGHQKALIVSATGTGKTYLGAFDVQRVNPKKFLFIVHREQILMKAKASFHQVLGGDWSEYGILSGNENQRDARYLFATIQTLSKERTLTQFDPAEFDYIMIDEAHKSGASSYHRVIDYFKPQFLLGMTATPERTDDFNIYELFDYNLAYEIRLQDALEEDMLAPFHYIGVTDYELDGEISEEKTPLQNLVSSERMDYVEQQLNYYGYAGDQVHGLIFCSRKDEAKEVAQIMTAKGYPSVALTGEDSVDYREQVIRDFEAGKYQYIVTVDIFNEGIDIPCINQVVMLRNTQSSIIFIQQLGRGLRKFPRKDFVTVIDFIGNYKNNYLIPIALTGDHSRNKNSLRSKLSTDQIIGMSTINFTEVAKQRVYDSINNSNLTELKQLRDDYQDLKKRLGRVPLLFDFTTHGSIDGSVLIAKYDNYYQFLLKMKEDVHLTIDEDQVLRMLSKELLNGMRVHELLLLKLLLEKDGGLSVDDFKRALEQVHARTDQKTLDSMLLILGLSFFKTTDQDKYGREAYVVLLNNQYQLNSKIKAAYQANSFFKLLVDDVLATGLFKADDYDQTVPLTIGKKYTRKDACRLLGWEKDQSSTIYGYKTAYGTCPLFITYAKSQDIDDGIKYEDEFLNSQTMRMFTRHPRKIDSAEVQTMVQGNASGELKMPLFVKKSDDEGIDFYYLGLVDIDQKSLRQESMVVKDGKIDPVVTMNLILEKPVQYSLYLNLTKD</sequence>
<dbReference type="InterPro" id="IPR058403">
    <property type="entry name" value="DUF8090"/>
</dbReference>
<dbReference type="InterPro" id="IPR001650">
    <property type="entry name" value="Helicase_C-like"/>
</dbReference>
<dbReference type="InterPro" id="IPR014001">
    <property type="entry name" value="Helicase_ATP-bd"/>
</dbReference>
<dbReference type="GO" id="GO:0016787">
    <property type="term" value="F:hydrolase activity"/>
    <property type="evidence" value="ECO:0007669"/>
    <property type="project" value="InterPro"/>
</dbReference>
<dbReference type="Proteomes" id="UP000050823">
    <property type="component" value="Unassembled WGS sequence"/>
</dbReference>
<evidence type="ECO:0000259" key="3">
    <source>
        <dbReference type="PROSITE" id="PS51194"/>
    </source>
</evidence>
<dbReference type="AlphaFoldDB" id="A0AA89I1L2"/>
<proteinExistence type="predicted"/>
<dbReference type="InterPro" id="IPR050742">
    <property type="entry name" value="Helicase_Restrict-Modif_Enz"/>
</dbReference>
<dbReference type="GO" id="GO:0005524">
    <property type="term" value="F:ATP binding"/>
    <property type="evidence" value="ECO:0007669"/>
    <property type="project" value="InterPro"/>
</dbReference>
<dbReference type="InterPro" id="IPR021835">
    <property type="entry name" value="DUF3427"/>
</dbReference>
<feature type="domain" description="PLD phosphodiesterase" evidence="1">
    <location>
        <begin position="116"/>
        <end position="146"/>
    </location>
</feature>
<comment type="caution">
    <text evidence="4">The sequence shown here is derived from an EMBL/GenBank/DDBJ whole genome shotgun (WGS) entry which is preliminary data.</text>
</comment>
<dbReference type="SMART" id="SM00490">
    <property type="entry name" value="HELICc"/>
    <property type="match status" value="1"/>
</dbReference>
<dbReference type="SMART" id="SM00487">
    <property type="entry name" value="DEXDc"/>
    <property type="match status" value="1"/>
</dbReference>
<dbReference type="PROSITE" id="PS51194">
    <property type="entry name" value="HELICASE_CTER"/>
    <property type="match status" value="1"/>
</dbReference>
<dbReference type="EMBL" id="AYZB01000020">
    <property type="protein sequence ID" value="KRM23395.1"/>
    <property type="molecule type" value="Genomic_DNA"/>
</dbReference>
<dbReference type="Gene3D" id="3.30.870.10">
    <property type="entry name" value="Endonuclease Chain A"/>
    <property type="match status" value="1"/>
</dbReference>
<dbReference type="PANTHER" id="PTHR47396:SF1">
    <property type="entry name" value="ATP-DEPENDENT HELICASE IRC3-RELATED"/>
    <property type="match status" value="1"/>
</dbReference>
<dbReference type="Pfam" id="PF13091">
    <property type="entry name" value="PLDc_2"/>
    <property type="match status" value="1"/>
</dbReference>
<dbReference type="CDD" id="cd18799">
    <property type="entry name" value="SF2_C_EcoAI-like"/>
    <property type="match status" value="1"/>
</dbReference>
<gene>
    <name evidence="4" type="ORF">FC90_GL000350</name>
</gene>
<dbReference type="GO" id="GO:0006793">
    <property type="term" value="P:phosphorus metabolic process"/>
    <property type="evidence" value="ECO:0007669"/>
    <property type="project" value="UniProtKB-ARBA"/>
</dbReference>
<dbReference type="Pfam" id="PF00271">
    <property type="entry name" value="Helicase_C"/>
    <property type="match status" value="1"/>
</dbReference>
<dbReference type="PROSITE" id="PS51192">
    <property type="entry name" value="HELICASE_ATP_BIND_1"/>
    <property type="match status" value="1"/>
</dbReference>
<organism evidence="4 5">
    <name type="scientific">Latilactobacillus graminis DSM 20719</name>
    <dbReference type="NCBI Taxonomy" id="1423752"/>
    <lineage>
        <taxon>Bacteria</taxon>
        <taxon>Bacillati</taxon>
        <taxon>Bacillota</taxon>
        <taxon>Bacilli</taxon>
        <taxon>Lactobacillales</taxon>
        <taxon>Lactobacillaceae</taxon>
        <taxon>Latilactobacillus</taxon>
    </lineage>
</organism>
<dbReference type="InterPro" id="IPR025202">
    <property type="entry name" value="PLD-like_dom"/>
</dbReference>
<dbReference type="InterPro" id="IPR027417">
    <property type="entry name" value="P-loop_NTPase"/>
</dbReference>
<evidence type="ECO:0008006" key="6">
    <source>
        <dbReference type="Google" id="ProtNLM"/>
    </source>
</evidence>
<dbReference type="Pfam" id="PF04851">
    <property type="entry name" value="ResIII"/>
    <property type="match status" value="1"/>
</dbReference>
<dbReference type="CDD" id="cd09204">
    <property type="entry name" value="PLDc_N_DEXD_b2"/>
    <property type="match status" value="1"/>
</dbReference>
<dbReference type="PROSITE" id="PS50035">
    <property type="entry name" value="PLD"/>
    <property type="match status" value="1"/>
</dbReference>
<dbReference type="InterPro" id="IPR001736">
    <property type="entry name" value="PLipase_D/transphosphatidylase"/>
</dbReference>
<dbReference type="GO" id="GO:0003677">
    <property type="term" value="F:DNA binding"/>
    <property type="evidence" value="ECO:0007669"/>
    <property type="project" value="InterPro"/>
</dbReference>
<evidence type="ECO:0000259" key="1">
    <source>
        <dbReference type="PROSITE" id="PS50035"/>
    </source>
</evidence>
<dbReference type="GO" id="GO:0005829">
    <property type="term" value="C:cytosol"/>
    <property type="evidence" value="ECO:0007669"/>
    <property type="project" value="TreeGrafter"/>
</dbReference>
<dbReference type="RefSeq" id="WP_057908088.1">
    <property type="nucleotide sequence ID" value="NZ_AYZB01000020.1"/>
</dbReference>
<feature type="domain" description="Helicase C-terminal" evidence="3">
    <location>
        <begin position="440"/>
        <end position="591"/>
    </location>
</feature>
<evidence type="ECO:0000313" key="4">
    <source>
        <dbReference type="EMBL" id="KRM23395.1"/>
    </source>
</evidence>
<name>A0AA89I1L2_9LACO</name>
<accession>A0AA89I1L2</accession>
<dbReference type="Gene3D" id="3.40.50.300">
    <property type="entry name" value="P-loop containing nucleotide triphosphate hydrolases"/>
    <property type="match status" value="2"/>
</dbReference>
<dbReference type="SUPFAM" id="SSF56024">
    <property type="entry name" value="Phospholipase D/nuclease"/>
    <property type="match status" value="1"/>
</dbReference>
<evidence type="ECO:0000259" key="2">
    <source>
        <dbReference type="PROSITE" id="PS51192"/>
    </source>
</evidence>
<dbReference type="Pfam" id="PF11907">
    <property type="entry name" value="DUF3427"/>
    <property type="match status" value="1"/>
</dbReference>
<dbReference type="InterPro" id="IPR006935">
    <property type="entry name" value="Helicase/UvrB_N"/>
</dbReference>
<protein>
    <recommendedName>
        <fullName evidence="6">PLD-like domain-containing protein</fullName>
    </recommendedName>
</protein>
<dbReference type="PANTHER" id="PTHR47396">
    <property type="entry name" value="TYPE I RESTRICTION ENZYME ECOKI R PROTEIN"/>
    <property type="match status" value="1"/>
</dbReference>
<dbReference type="Pfam" id="PF26350">
    <property type="entry name" value="DUF8090"/>
    <property type="match status" value="1"/>
</dbReference>
<reference evidence="4 5" key="1">
    <citation type="journal article" date="2015" name="Genome Announc.">
        <title>Expanding the biotechnology potential of lactobacilli through comparative genomics of 213 strains and associated genera.</title>
        <authorList>
            <person name="Sun Z."/>
            <person name="Harris H.M."/>
            <person name="McCann A."/>
            <person name="Guo C."/>
            <person name="Argimon S."/>
            <person name="Zhang W."/>
            <person name="Yang X."/>
            <person name="Jeffery I.B."/>
            <person name="Cooney J.C."/>
            <person name="Kagawa T.F."/>
            <person name="Liu W."/>
            <person name="Song Y."/>
            <person name="Salvetti E."/>
            <person name="Wrobel A."/>
            <person name="Rasinkangas P."/>
            <person name="Parkhill J."/>
            <person name="Rea M.C."/>
            <person name="O'Sullivan O."/>
            <person name="Ritari J."/>
            <person name="Douillard F.P."/>
            <person name="Paul Ross R."/>
            <person name="Yang R."/>
            <person name="Briner A.E."/>
            <person name="Felis G.E."/>
            <person name="de Vos W.M."/>
            <person name="Barrangou R."/>
            <person name="Klaenhammer T.R."/>
            <person name="Caufield P.W."/>
            <person name="Cui Y."/>
            <person name="Zhang H."/>
            <person name="O'Toole P.W."/>
        </authorList>
    </citation>
    <scope>NUCLEOTIDE SEQUENCE [LARGE SCALE GENOMIC DNA]</scope>
    <source>
        <strain evidence="4 5">DSM 20719</strain>
    </source>
</reference>
<evidence type="ECO:0000313" key="5">
    <source>
        <dbReference type="Proteomes" id="UP000050823"/>
    </source>
</evidence>
<dbReference type="CDD" id="cd18032">
    <property type="entry name" value="DEXHc_RE_I_III_res"/>
    <property type="match status" value="1"/>
</dbReference>
<feature type="domain" description="Helicase ATP-binding" evidence="2">
    <location>
        <begin position="236"/>
        <end position="388"/>
    </location>
</feature>